<keyword evidence="2" id="KW-0813">Transport</keyword>
<organism evidence="8 9">
    <name type="scientific">Saitozyma podzolica</name>
    <dbReference type="NCBI Taxonomy" id="1890683"/>
    <lineage>
        <taxon>Eukaryota</taxon>
        <taxon>Fungi</taxon>
        <taxon>Dikarya</taxon>
        <taxon>Basidiomycota</taxon>
        <taxon>Agaricomycotina</taxon>
        <taxon>Tremellomycetes</taxon>
        <taxon>Tremellales</taxon>
        <taxon>Trimorphomycetaceae</taxon>
        <taxon>Saitozyma</taxon>
    </lineage>
</organism>
<dbReference type="PROSITE" id="PS50850">
    <property type="entry name" value="MFS"/>
    <property type="match status" value="1"/>
</dbReference>
<evidence type="ECO:0000256" key="4">
    <source>
        <dbReference type="ARBA" id="ARBA00022989"/>
    </source>
</evidence>
<evidence type="ECO:0000256" key="5">
    <source>
        <dbReference type="ARBA" id="ARBA00023136"/>
    </source>
</evidence>
<dbReference type="InterPro" id="IPR020846">
    <property type="entry name" value="MFS_dom"/>
</dbReference>
<keyword evidence="4 6" id="KW-1133">Transmembrane helix</keyword>
<evidence type="ECO:0000256" key="1">
    <source>
        <dbReference type="ARBA" id="ARBA00004141"/>
    </source>
</evidence>
<dbReference type="SUPFAM" id="SSF103473">
    <property type="entry name" value="MFS general substrate transporter"/>
    <property type="match status" value="1"/>
</dbReference>
<gene>
    <name evidence="8" type="ORF">EHS25_008957</name>
</gene>
<reference evidence="8 9" key="1">
    <citation type="submission" date="2018-11" db="EMBL/GenBank/DDBJ databases">
        <title>Genome sequence of Saitozyma podzolica DSM 27192.</title>
        <authorList>
            <person name="Aliyu H."/>
            <person name="Gorte O."/>
            <person name="Ochsenreither K."/>
        </authorList>
    </citation>
    <scope>NUCLEOTIDE SEQUENCE [LARGE SCALE GENOMIC DNA]</scope>
    <source>
        <strain evidence="8 9">DSM 27192</strain>
    </source>
</reference>
<accession>A0A427YKG3</accession>
<feature type="transmembrane region" description="Helical" evidence="6">
    <location>
        <begin position="448"/>
        <end position="469"/>
    </location>
</feature>
<dbReference type="GO" id="GO:0016020">
    <property type="term" value="C:membrane"/>
    <property type="evidence" value="ECO:0007669"/>
    <property type="project" value="UniProtKB-SubCell"/>
</dbReference>
<comment type="caution">
    <text evidence="8">The sequence shown here is derived from an EMBL/GenBank/DDBJ whole genome shotgun (WGS) entry which is preliminary data.</text>
</comment>
<dbReference type="InterPro" id="IPR011701">
    <property type="entry name" value="MFS"/>
</dbReference>
<feature type="transmembrane region" description="Helical" evidence="6">
    <location>
        <begin position="127"/>
        <end position="145"/>
    </location>
</feature>
<feature type="transmembrane region" description="Helical" evidence="6">
    <location>
        <begin position="325"/>
        <end position="346"/>
    </location>
</feature>
<dbReference type="EMBL" id="RSCD01000007">
    <property type="protein sequence ID" value="RSH91588.1"/>
    <property type="molecule type" value="Genomic_DNA"/>
</dbReference>
<feature type="transmembrane region" description="Helical" evidence="6">
    <location>
        <begin position="151"/>
        <end position="177"/>
    </location>
</feature>
<feature type="transmembrane region" description="Helical" evidence="6">
    <location>
        <begin position="184"/>
        <end position="208"/>
    </location>
</feature>
<keyword evidence="9" id="KW-1185">Reference proteome</keyword>
<evidence type="ECO:0000256" key="3">
    <source>
        <dbReference type="ARBA" id="ARBA00022692"/>
    </source>
</evidence>
<keyword evidence="5 6" id="KW-0472">Membrane</keyword>
<dbReference type="PANTHER" id="PTHR43791">
    <property type="entry name" value="PERMEASE-RELATED"/>
    <property type="match status" value="1"/>
</dbReference>
<feature type="transmembrane region" description="Helical" evidence="6">
    <location>
        <begin position="353"/>
        <end position="376"/>
    </location>
</feature>
<proteinExistence type="predicted"/>
<feature type="transmembrane region" description="Helical" evidence="6">
    <location>
        <begin position="220"/>
        <end position="240"/>
    </location>
</feature>
<feature type="transmembrane region" description="Helical" evidence="6">
    <location>
        <begin position="287"/>
        <end position="313"/>
    </location>
</feature>
<dbReference type="InterPro" id="IPR036259">
    <property type="entry name" value="MFS_trans_sf"/>
</dbReference>
<sequence>MSTLDAETPTVEKHIDEHVEYASKADELVVDTDVKGYTNANIIIDDATNRRLLRLINTRVLPCMLMCYFAQALDKGCLGTASIMGLQADTGMVGQDYALTNTLLWVGVIIGEIPANYLVKILPLGKFISISLIAWGIVVLIMSFMRSVPPIFALRVILGLFESVSGPVLLATSVMWYKRHEQPLVVSGFQTMIGFQGIITSLLGYGFYHVVDKPLKGWQYMILMISILSIILGIFIGWWMPDSPTKAKCFSEEDKLLLVERVRANDQGIKNVQWIPAQMTEAFTDPLIYMLFFAMVLNTLITGGLGAFSALLINKAFGFDALDSQLLSMPTGVISMVLLMSSAYVASKTHQTIWVILALVFPNVVGTIVLITVSPGPTTRGGLLFCFYIMQCFQAQSPLILTVSSRNIAGQTKRVIAYGATFIGWSGGNAIASQLFQSQWAPRYIPSLYAHLGIYAAFVVLMLCIRALLVHRNKVRDRAAAAAGVEVTHLHAFEDLTDGQNPDFRYTL</sequence>
<evidence type="ECO:0000256" key="2">
    <source>
        <dbReference type="ARBA" id="ARBA00022448"/>
    </source>
</evidence>
<dbReference type="OrthoDB" id="6730379at2759"/>
<dbReference type="AlphaFoldDB" id="A0A427YKG3"/>
<protein>
    <recommendedName>
        <fullName evidence="7">Major facilitator superfamily (MFS) profile domain-containing protein</fullName>
    </recommendedName>
</protein>
<dbReference type="PANTHER" id="PTHR43791:SF63">
    <property type="entry name" value="HIGH AFFINITY CYSTEINE TRANSPORTER"/>
    <property type="match status" value="1"/>
</dbReference>
<keyword evidence="3 6" id="KW-0812">Transmembrane</keyword>
<feature type="transmembrane region" description="Helical" evidence="6">
    <location>
        <begin position="415"/>
        <end position="436"/>
    </location>
</feature>
<feature type="domain" description="Major facilitator superfamily (MFS) profile" evidence="7">
    <location>
        <begin position="60"/>
        <end position="474"/>
    </location>
</feature>
<name>A0A427YKG3_9TREE</name>
<dbReference type="Gene3D" id="1.20.1250.20">
    <property type="entry name" value="MFS general substrate transporter like domains"/>
    <property type="match status" value="1"/>
</dbReference>
<dbReference type="GO" id="GO:0033229">
    <property type="term" value="F:cysteine transmembrane transporter activity"/>
    <property type="evidence" value="ECO:0007669"/>
    <property type="project" value="TreeGrafter"/>
</dbReference>
<feature type="transmembrane region" description="Helical" evidence="6">
    <location>
        <begin position="382"/>
        <end position="403"/>
    </location>
</feature>
<dbReference type="Pfam" id="PF07690">
    <property type="entry name" value="MFS_1"/>
    <property type="match status" value="1"/>
</dbReference>
<evidence type="ECO:0000256" key="6">
    <source>
        <dbReference type="SAM" id="Phobius"/>
    </source>
</evidence>
<evidence type="ECO:0000313" key="8">
    <source>
        <dbReference type="EMBL" id="RSH91588.1"/>
    </source>
</evidence>
<evidence type="ECO:0000259" key="7">
    <source>
        <dbReference type="PROSITE" id="PS50850"/>
    </source>
</evidence>
<evidence type="ECO:0000313" key="9">
    <source>
        <dbReference type="Proteomes" id="UP000279259"/>
    </source>
</evidence>
<dbReference type="Proteomes" id="UP000279259">
    <property type="component" value="Unassembled WGS sequence"/>
</dbReference>
<comment type="subcellular location">
    <subcellularLocation>
        <location evidence="1">Membrane</location>
        <topology evidence="1">Multi-pass membrane protein</topology>
    </subcellularLocation>
</comment>